<keyword evidence="3 6" id="KW-1133">Transmembrane helix</keyword>
<evidence type="ECO:0000256" key="7">
    <source>
        <dbReference type="SAM" id="SignalP"/>
    </source>
</evidence>
<dbReference type="EMBL" id="JAKELL010000009">
    <property type="protein sequence ID" value="KAH8996206.1"/>
    <property type="molecule type" value="Genomic_DNA"/>
</dbReference>
<feature type="transmembrane region" description="Helical" evidence="6">
    <location>
        <begin position="198"/>
        <end position="217"/>
    </location>
</feature>
<accession>A0AAD4LMW4</accession>
<feature type="transmembrane region" description="Helical" evidence="6">
    <location>
        <begin position="90"/>
        <end position="113"/>
    </location>
</feature>
<organism evidence="9 10">
    <name type="scientific">Lactarius akahatsu</name>
    <dbReference type="NCBI Taxonomy" id="416441"/>
    <lineage>
        <taxon>Eukaryota</taxon>
        <taxon>Fungi</taxon>
        <taxon>Dikarya</taxon>
        <taxon>Basidiomycota</taxon>
        <taxon>Agaricomycotina</taxon>
        <taxon>Agaricomycetes</taxon>
        <taxon>Russulales</taxon>
        <taxon>Russulaceae</taxon>
        <taxon>Lactarius</taxon>
    </lineage>
</organism>
<dbReference type="GO" id="GO:0031293">
    <property type="term" value="P:membrane protein intracellular domain proteolysis"/>
    <property type="evidence" value="ECO:0007669"/>
    <property type="project" value="TreeGrafter"/>
</dbReference>
<dbReference type="GO" id="GO:1905897">
    <property type="term" value="P:regulation of response to endoplasmic reticulum stress"/>
    <property type="evidence" value="ECO:0007669"/>
    <property type="project" value="TreeGrafter"/>
</dbReference>
<evidence type="ECO:0000313" key="9">
    <source>
        <dbReference type="EMBL" id="KAH8996206.1"/>
    </source>
</evidence>
<proteinExistence type="predicted"/>
<feature type="transmembrane region" description="Helical" evidence="6">
    <location>
        <begin position="157"/>
        <end position="178"/>
    </location>
</feature>
<dbReference type="Proteomes" id="UP001201163">
    <property type="component" value="Unassembled WGS sequence"/>
</dbReference>
<dbReference type="PANTHER" id="PTHR13325:SF3">
    <property type="entry name" value="MEMBRANE-BOUND TRANSCRIPTION FACTOR SITE-2 PROTEASE"/>
    <property type="match status" value="1"/>
</dbReference>
<evidence type="ECO:0000256" key="6">
    <source>
        <dbReference type="SAM" id="Phobius"/>
    </source>
</evidence>
<dbReference type="Pfam" id="PF02163">
    <property type="entry name" value="Peptidase_M50"/>
    <property type="match status" value="1"/>
</dbReference>
<dbReference type="InterPro" id="IPR008915">
    <property type="entry name" value="Peptidase_M50"/>
</dbReference>
<gene>
    <name evidence="9" type="ORF">EDB92DRAFT_1794110</name>
</gene>
<sequence>MISLALPLLLLSWFFVHFIHRFYIPPKKSRGILPTSLTNRRRNTTTVTLKTVYLRIESTAFNFRHDVLSHWLTRNTAARLPTALRVAFDAGIVISLLGMVVALVLLSWTFMLLARRLVAGLAPPSPDIHTHVKRAYQSDYAPPTSPARSPADLPVQLLIPGITLPLSHLPMLIGALFFSQAIHEAGHAVCAALDGVPLQSLGASLTFVLPAAFVAFPSHTVAALSPHVRARIAAAGPLLSALLGLAFMLPFGRVFLLAGYSDVSAEGLMVASVAPDSPLASHLPLGAFLTALDDFSLAGAKESAWHEYLTTPRPPDFKEPAWCVDTKWFLSHPHGCCTAPPPGPSSDACLVPLTDEETSRCTNASELLVPTTNVVTRCEGPCTNGQMCVRLRGGEEFLRIRVRSDDPKNPTRVILWRGARDEIYQGVDVTRWRPRSPFLPLWFPNLAAEIMQYIQTLTISLFFLNVLPLPQLDGGILLDAVLRHLERKSPGEIDVEVGVRERGAPSRSLRGGFPSRLLRVLTIGLLGGCGLLAACDVILGKYMRSSG</sequence>
<evidence type="ECO:0000256" key="3">
    <source>
        <dbReference type="ARBA" id="ARBA00022989"/>
    </source>
</evidence>
<feature type="transmembrane region" description="Helical" evidence="6">
    <location>
        <begin position="238"/>
        <end position="260"/>
    </location>
</feature>
<dbReference type="GO" id="GO:0016020">
    <property type="term" value="C:membrane"/>
    <property type="evidence" value="ECO:0007669"/>
    <property type="project" value="InterPro"/>
</dbReference>
<dbReference type="PRINTS" id="PR01000">
    <property type="entry name" value="SREBPS2PTASE"/>
</dbReference>
<dbReference type="GO" id="GO:0005737">
    <property type="term" value="C:cytoplasm"/>
    <property type="evidence" value="ECO:0007669"/>
    <property type="project" value="TreeGrafter"/>
</dbReference>
<dbReference type="PANTHER" id="PTHR13325">
    <property type="entry name" value="PROTEASE M50 MEMBRANE-BOUND TRANSCRIPTION FACTOR SITE 2 PROTEASE"/>
    <property type="match status" value="1"/>
</dbReference>
<evidence type="ECO:0000256" key="4">
    <source>
        <dbReference type="ARBA" id="ARBA00023136"/>
    </source>
</evidence>
<keyword evidence="4 6" id="KW-0472">Membrane</keyword>
<keyword evidence="10" id="KW-1185">Reference proteome</keyword>
<feature type="transmembrane region" description="Helical" evidence="6">
    <location>
        <begin position="517"/>
        <end position="539"/>
    </location>
</feature>
<feature type="chain" id="PRO_5042288006" description="Endopeptidase S2P" evidence="7">
    <location>
        <begin position="22"/>
        <end position="547"/>
    </location>
</feature>
<dbReference type="AlphaFoldDB" id="A0AAD4LMW4"/>
<evidence type="ECO:0000256" key="1">
    <source>
        <dbReference type="ARBA" id="ARBA00004127"/>
    </source>
</evidence>
<dbReference type="GO" id="GO:0004222">
    <property type="term" value="F:metalloendopeptidase activity"/>
    <property type="evidence" value="ECO:0007669"/>
    <property type="project" value="InterPro"/>
</dbReference>
<dbReference type="GO" id="GO:0012505">
    <property type="term" value="C:endomembrane system"/>
    <property type="evidence" value="ECO:0007669"/>
    <property type="project" value="UniProtKB-SubCell"/>
</dbReference>
<keyword evidence="2 6" id="KW-0812">Transmembrane</keyword>
<feature type="domain" description="Peptidase M50" evidence="8">
    <location>
        <begin position="172"/>
        <end position="251"/>
    </location>
</feature>
<comment type="subcellular location">
    <subcellularLocation>
        <location evidence="1">Endomembrane system</location>
        <topology evidence="1">Multi-pass membrane protein</topology>
    </subcellularLocation>
</comment>
<dbReference type="InterPro" id="IPR001193">
    <property type="entry name" value="MBTPS2"/>
</dbReference>
<keyword evidence="7" id="KW-0732">Signal</keyword>
<evidence type="ECO:0000259" key="8">
    <source>
        <dbReference type="Pfam" id="PF02163"/>
    </source>
</evidence>
<evidence type="ECO:0000313" key="10">
    <source>
        <dbReference type="Proteomes" id="UP001201163"/>
    </source>
</evidence>
<name>A0AAD4LMW4_9AGAM</name>
<feature type="signal peptide" evidence="7">
    <location>
        <begin position="1"/>
        <end position="21"/>
    </location>
</feature>
<protein>
    <recommendedName>
        <fullName evidence="5">Endopeptidase S2P</fullName>
    </recommendedName>
</protein>
<comment type="caution">
    <text evidence="9">The sequence shown here is derived from an EMBL/GenBank/DDBJ whole genome shotgun (WGS) entry which is preliminary data.</text>
</comment>
<evidence type="ECO:0000256" key="5">
    <source>
        <dbReference type="ARBA" id="ARBA00032658"/>
    </source>
</evidence>
<reference evidence="9" key="1">
    <citation type="submission" date="2022-01" db="EMBL/GenBank/DDBJ databases">
        <title>Comparative genomics reveals a dynamic genome evolution in the ectomycorrhizal milk-cap (Lactarius) mushrooms.</title>
        <authorList>
            <consortium name="DOE Joint Genome Institute"/>
            <person name="Lebreton A."/>
            <person name="Tang N."/>
            <person name="Kuo A."/>
            <person name="LaButti K."/>
            <person name="Drula E."/>
            <person name="Barry K."/>
            <person name="Clum A."/>
            <person name="Lipzen A."/>
            <person name="Mousain D."/>
            <person name="Ng V."/>
            <person name="Wang R."/>
            <person name="Wang X."/>
            <person name="Dai Y."/>
            <person name="Henrissat B."/>
            <person name="Grigoriev I.V."/>
            <person name="Guerin-Laguette A."/>
            <person name="Yu F."/>
            <person name="Martin F.M."/>
        </authorList>
    </citation>
    <scope>NUCLEOTIDE SEQUENCE</scope>
    <source>
        <strain evidence="9">QP</strain>
    </source>
</reference>
<evidence type="ECO:0000256" key="2">
    <source>
        <dbReference type="ARBA" id="ARBA00022692"/>
    </source>
</evidence>